<keyword evidence="2" id="KW-1185">Reference proteome</keyword>
<organism evidence="1 2">
    <name type="scientific">Terrabacter aeriphilus</name>
    <dbReference type="NCBI Taxonomy" id="515662"/>
    <lineage>
        <taxon>Bacteria</taxon>
        <taxon>Bacillati</taxon>
        <taxon>Actinomycetota</taxon>
        <taxon>Actinomycetes</taxon>
        <taxon>Micrococcales</taxon>
        <taxon>Intrasporangiaceae</taxon>
        <taxon>Terrabacter</taxon>
    </lineage>
</organism>
<dbReference type="EMBL" id="BAABIW010000006">
    <property type="protein sequence ID" value="GAA5020917.1"/>
    <property type="molecule type" value="Genomic_DNA"/>
</dbReference>
<evidence type="ECO:0000313" key="2">
    <source>
        <dbReference type="Proteomes" id="UP001500427"/>
    </source>
</evidence>
<reference evidence="2" key="1">
    <citation type="journal article" date="2019" name="Int. J. Syst. Evol. Microbiol.">
        <title>The Global Catalogue of Microorganisms (GCM) 10K type strain sequencing project: providing services to taxonomists for standard genome sequencing and annotation.</title>
        <authorList>
            <consortium name="The Broad Institute Genomics Platform"/>
            <consortium name="The Broad Institute Genome Sequencing Center for Infectious Disease"/>
            <person name="Wu L."/>
            <person name="Ma J."/>
        </authorList>
    </citation>
    <scope>NUCLEOTIDE SEQUENCE [LARGE SCALE GENOMIC DNA]</scope>
    <source>
        <strain evidence="2">JCM 17687</strain>
    </source>
</reference>
<protein>
    <submittedName>
        <fullName evidence="1">Uncharacterized protein</fullName>
    </submittedName>
</protein>
<sequence>MSCGNGWDKRVKSIVRCDRALPLASVHAISRGPFLQLEPDQGRILHFKAPGTGLIPHTVEDLGAQSRLSAQSAAR</sequence>
<gene>
    <name evidence="1" type="ORF">GCM10023258_09960</name>
</gene>
<evidence type="ECO:0000313" key="1">
    <source>
        <dbReference type="EMBL" id="GAA5020917.1"/>
    </source>
</evidence>
<name>A0ABP9J796_9MICO</name>
<dbReference type="Proteomes" id="UP001500427">
    <property type="component" value="Unassembled WGS sequence"/>
</dbReference>
<accession>A0ABP9J796</accession>
<proteinExistence type="predicted"/>
<comment type="caution">
    <text evidence="1">The sequence shown here is derived from an EMBL/GenBank/DDBJ whole genome shotgun (WGS) entry which is preliminary data.</text>
</comment>